<proteinExistence type="predicted"/>
<comment type="caution">
    <text evidence="2">The sequence shown here is derived from an EMBL/GenBank/DDBJ whole genome shotgun (WGS) entry which is preliminary data.</text>
</comment>
<dbReference type="Proteomes" id="UP001232063">
    <property type="component" value="Unassembled WGS sequence"/>
</dbReference>
<dbReference type="SUPFAM" id="SSF63829">
    <property type="entry name" value="Calcium-dependent phosphotriesterase"/>
    <property type="match status" value="1"/>
</dbReference>
<evidence type="ECO:0000313" key="2">
    <source>
        <dbReference type="EMBL" id="MDJ1506182.1"/>
    </source>
</evidence>
<protein>
    <submittedName>
        <fullName evidence="2">Gliding motility-associated C-terminal domain-containing protein</fullName>
    </submittedName>
</protein>
<evidence type="ECO:0000313" key="3">
    <source>
        <dbReference type="Proteomes" id="UP001232063"/>
    </source>
</evidence>
<keyword evidence="1" id="KW-0732">Signal</keyword>
<dbReference type="EMBL" id="JASJOU010000020">
    <property type="protein sequence ID" value="MDJ1506182.1"/>
    <property type="molecule type" value="Genomic_DNA"/>
</dbReference>
<gene>
    <name evidence="2" type="ORF">QNI22_36315</name>
</gene>
<dbReference type="AlphaFoldDB" id="A0AAE3RDU6"/>
<dbReference type="Pfam" id="PF13585">
    <property type="entry name" value="CHU_C"/>
    <property type="match status" value="1"/>
</dbReference>
<dbReference type="RefSeq" id="WP_314518975.1">
    <property type="nucleotide sequence ID" value="NZ_JASJOU010000020.1"/>
</dbReference>
<feature type="signal peptide" evidence="1">
    <location>
        <begin position="1"/>
        <end position="18"/>
    </location>
</feature>
<name>A0AAE3RDU6_9BACT</name>
<evidence type="ECO:0000256" key="1">
    <source>
        <dbReference type="SAM" id="SignalP"/>
    </source>
</evidence>
<keyword evidence="3" id="KW-1185">Reference proteome</keyword>
<reference evidence="2" key="1">
    <citation type="submission" date="2023-05" db="EMBL/GenBank/DDBJ databases">
        <authorList>
            <person name="Zhang X."/>
        </authorList>
    </citation>
    <scope>NUCLEOTIDE SEQUENCE</scope>
    <source>
        <strain evidence="2">BD1B2-1</strain>
    </source>
</reference>
<feature type="chain" id="PRO_5041901772" evidence="1">
    <location>
        <begin position="19"/>
        <end position="628"/>
    </location>
</feature>
<sequence length="628" mass="68893">MRLTFTILILLSSFTTFSQVKIQNLYFNSTQNILRLNFANLPPTPTYTGIAGISKSTTEPEIAEGIAHVEDTEGNVIIWVNSNGVYDKTGTLMPGSASILADPSSTEIVICPVPNTTDQFYIFYNKKLCSTLLYAIVDMKQRNGLGDVTTQNNPIDVANTYAEGLEVIKIPCSNEYWLIAYQCSIGFKRFRIGIAGIGTGTLVQSLTITNNNTEANYEGRGELDYHNGKIGYSISSKNRAYIADFNPTTGSLSNGKLLSFISGVNKSNDGMYGVEFSPDATKAYFTDWNNRDIFGDIASNNLFQYDFVTQQIHSWLIPYQTCSLSQSEVEGLGQIELGRDGKLYIPHVKGCQITVIDNPNSTTPTFSTIDVNTVLSTGVSDHIQSEIFVPVSLAASKTSICKGESVTLTVTGNTSTYRWSSGITGNSSSVVVSPESQTTYTVYALNQYGCEDSSSVTIKVKDVTSEISVTTPPSACSLTSVTLTAPANMDLYKWYLDGQLLNNQTQSSLVATQSGSYKVIVSSDDCVAESDEMVIELDTGKLKISNLITPDKDVNHKNETFKIIGTRSTLKLIICNRWGQEVYISSHYQNDWAADNLPDGLYYYYVSSAENCFPPQKGWLHVLRGPQN</sequence>
<organism evidence="2 3">
    <name type="scientific">Xanthocytophaga agilis</name>
    <dbReference type="NCBI Taxonomy" id="3048010"/>
    <lineage>
        <taxon>Bacteria</taxon>
        <taxon>Pseudomonadati</taxon>
        <taxon>Bacteroidota</taxon>
        <taxon>Cytophagia</taxon>
        <taxon>Cytophagales</taxon>
        <taxon>Rhodocytophagaceae</taxon>
        <taxon>Xanthocytophaga</taxon>
    </lineage>
</organism>
<accession>A0AAE3RDU6</accession>